<dbReference type="CDD" id="cd07208">
    <property type="entry name" value="Pat_hypo_Ecoli_yjju_like"/>
    <property type="match status" value="1"/>
</dbReference>
<sequence length="282" mass="32250">MDNIGLVLEGGGSRGVYTAGVIRYLMEQEIYLPYIIGVSAGACNGSSYVSRQLDRNRAVNIDYIDHPEYLSFRNFIKKRQLFGMDFLFDSLPNELEPFDFDAFYDAKEEFVVGVTDCLTGEPVFFKREDYQMDILTVIRASSSLPLVAPVVPYGERMLMDGGISDPIPIRQSVKDGNKKNVVVLTRNRGYSKKPQSFGWYIRKKYKEYPGLIKAIEKRHNVYNETLDYIFEEEKKGNVFVINPSEKLEVGRIERDKDKLTALYQKGLADAKKVAEPLKEFLS</sequence>
<feature type="short sequence motif" description="GXGXXG" evidence="4">
    <location>
        <begin position="10"/>
        <end position="15"/>
    </location>
</feature>
<evidence type="ECO:0000256" key="3">
    <source>
        <dbReference type="ARBA" id="ARBA00023098"/>
    </source>
</evidence>
<keyword evidence="1 4" id="KW-0378">Hydrolase</keyword>
<dbReference type="InterPro" id="IPR045943">
    <property type="entry name" value="DUF6363"/>
</dbReference>
<dbReference type="RefSeq" id="WP_345825446.1">
    <property type="nucleotide sequence ID" value="NZ_JBDIML010000003.1"/>
</dbReference>
<evidence type="ECO:0000256" key="2">
    <source>
        <dbReference type="ARBA" id="ARBA00022963"/>
    </source>
</evidence>
<proteinExistence type="predicted"/>
<dbReference type="InterPro" id="IPR002641">
    <property type="entry name" value="PNPLA_dom"/>
</dbReference>
<dbReference type="PANTHER" id="PTHR14226:SF25">
    <property type="entry name" value="PHOSPHOESTERASE"/>
    <property type="match status" value="1"/>
</dbReference>
<evidence type="ECO:0000256" key="4">
    <source>
        <dbReference type="PROSITE-ProRule" id="PRU01161"/>
    </source>
</evidence>
<reference evidence="6 7" key="1">
    <citation type="submission" date="2024-05" db="EMBL/GenBank/DDBJ databases">
        <authorList>
            <person name="Haq I."/>
            <person name="Ullah Z."/>
            <person name="Ahmad R."/>
            <person name="Li M."/>
            <person name="Tong Y."/>
        </authorList>
    </citation>
    <scope>NUCLEOTIDE SEQUENCE [LARGE SCALE GENOMIC DNA]</scope>
    <source>
        <strain evidence="6 7">16A2E</strain>
    </source>
</reference>
<feature type="short sequence motif" description="DGA/G" evidence="4">
    <location>
        <begin position="160"/>
        <end position="162"/>
    </location>
</feature>
<dbReference type="InterPro" id="IPR016035">
    <property type="entry name" value="Acyl_Trfase/lysoPLipase"/>
</dbReference>
<dbReference type="EMBL" id="JBDIML010000003">
    <property type="protein sequence ID" value="MEN2767982.1"/>
    <property type="molecule type" value="Genomic_DNA"/>
</dbReference>
<feature type="domain" description="PNPLA" evidence="5">
    <location>
        <begin position="6"/>
        <end position="173"/>
    </location>
</feature>
<protein>
    <submittedName>
        <fullName evidence="6">Patatin family protein</fullName>
    </submittedName>
</protein>
<feature type="short sequence motif" description="GXSXG" evidence="4">
    <location>
        <begin position="37"/>
        <end position="41"/>
    </location>
</feature>
<name>A0ABU9XM88_9BACI</name>
<feature type="active site" description="Proton acceptor" evidence="4">
    <location>
        <position position="160"/>
    </location>
</feature>
<dbReference type="Pfam" id="PF01734">
    <property type="entry name" value="Patatin"/>
    <property type="match status" value="1"/>
</dbReference>
<keyword evidence="3 4" id="KW-0443">Lipid metabolism</keyword>
<evidence type="ECO:0000313" key="7">
    <source>
        <dbReference type="Proteomes" id="UP001444625"/>
    </source>
</evidence>
<dbReference type="Pfam" id="PF19890">
    <property type="entry name" value="DUF6363"/>
    <property type="match status" value="1"/>
</dbReference>
<dbReference type="SUPFAM" id="SSF52151">
    <property type="entry name" value="FabD/lysophospholipase-like"/>
    <property type="match status" value="1"/>
</dbReference>
<dbReference type="Proteomes" id="UP001444625">
    <property type="component" value="Unassembled WGS sequence"/>
</dbReference>
<gene>
    <name evidence="6" type="ORF">ABC228_12335</name>
</gene>
<dbReference type="Gene3D" id="3.40.1090.10">
    <property type="entry name" value="Cytosolic phospholipase A2 catalytic domain"/>
    <property type="match status" value="1"/>
</dbReference>
<evidence type="ECO:0000256" key="1">
    <source>
        <dbReference type="ARBA" id="ARBA00022801"/>
    </source>
</evidence>
<accession>A0ABU9XM88</accession>
<dbReference type="PROSITE" id="PS51635">
    <property type="entry name" value="PNPLA"/>
    <property type="match status" value="1"/>
</dbReference>
<dbReference type="InterPro" id="IPR050301">
    <property type="entry name" value="NTE"/>
</dbReference>
<dbReference type="PANTHER" id="PTHR14226">
    <property type="entry name" value="NEUROPATHY TARGET ESTERASE/SWISS CHEESE D.MELANOGASTER"/>
    <property type="match status" value="1"/>
</dbReference>
<organism evidence="6 7">
    <name type="scientific">Ornithinibacillus xuwenensis</name>
    <dbReference type="NCBI Taxonomy" id="3144668"/>
    <lineage>
        <taxon>Bacteria</taxon>
        <taxon>Bacillati</taxon>
        <taxon>Bacillota</taxon>
        <taxon>Bacilli</taxon>
        <taxon>Bacillales</taxon>
        <taxon>Bacillaceae</taxon>
        <taxon>Ornithinibacillus</taxon>
    </lineage>
</organism>
<keyword evidence="7" id="KW-1185">Reference proteome</keyword>
<feature type="active site" description="Nucleophile" evidence="4">
    <location>
        <position position="39"/>
    </location>
</feature>
<keyword evidence="2 4" id="KW-0442">Lipid degradation</keyword>
<dbReference type="InterPro" id="IPR037483">
    <property type="entry name" value="YjjU-like"/>
</dbReference>
<evidence type="ECO:0000259" key="5">
    <source>
        <dbReference type="PROSITE" id="PS51635"/>
    </source>
</evidence>
<evidence type="ECO:0000313" key="6">
    <source>
        <dbReference type="EMBL" id="MEN2767982.1"/>
    </source>
</evidence>
<comment type="caution">
    <text evidence="6">The sequence shown here is derived from an EMBL/GenBank/DDBJ whole genome shotgun (WGS) entry which is preliminary data.</text>
</comment>